<sequence>MILFDLLCQAFDANTPARSGNSVILSVQDGGFVRLTPRPGGFIALEVNTPDEQWSETADGLYDAVVFLQLAGVAPKTGSGWAPAFIAIEGSVVELKRRGYDVTATHAVTSSAIARRGGAVIEILVDDVRHVMARCGETVECGADALDAVMRIEERLTEQT</sequence>
<organism evidence="1 2">
    <name type="scientific">Actinomyces massiliensis F0489</name>
    <dbReference type="NCBI Taxonomy" id="1125718"/>
    <lineage>
        <taxon>Bacteria</taxon>
        <taxon>Bacillati</taxon>
        <taxon>Actinomycetota</taxon>
        <taxon>Actinomycetes</taxon>
        <taxon>Actinomycetales</taxon>
        <taxon>Actinomycetaceae</taxon>
        <taxon>Actinomyces</taxon>
    </lineage>
</organism>
<proteinExistence type="predicted"/>
<gene>
    <name evidence="1" type="ORF">HMPREF1318_1687</name>
</gene>
<protein>
    <submittedName>
        <fullName evidence="1">Uncharacterized protein</fullName>
    </submittedName>
</protein>
<keyword evidence="2" id="KW-1185">Reference proteome</keyword>
<dbReference type="PATRIC" id="fig|1125718.3.peg.860"/>
<comment type="caution">
    <text evidence="1">The sequence shown here is derived from an EMBL/GenBank/DDBJ whole genome shotgun (WGS) entry which is preliminary data.</text>
</comment>
<reference evidence="1 2" key="1">
    <citation type="submission" date="2012-05" db="EMBL/GenBank/DDBJ databases">
        <authorList>
            <person name="Harkins D.M."/>
            <person name="Madupu R."/>
            <person name="Durkin A.S."/>
            <person name="Torralba M."/>
            <person name="Methe B."/>
            <person name="Sutton G.G."/>
            <person name="Nelson K.E."/>
        </authorList>
    </citation>
    <scope>NUCLEOTIDE SEQUENCE [LARGE SCALE GENOMIC DNA]</scope>
    <source>
        <strain evidence="1 2">F0489</strain>
    </source>
</reference>
<dbReference type="Proteomes" id="UP000002941">
    <property type="component" value="Unassembled WGS sequence"/>
</dbReference>
<dbReference type="AlphaFoldDB" id="J0NHD8"/>
<evidence type="ECO:0000313" key="2">
    <source>
        <dbReference type="Proteomes" id="UP000002941"/>
    </source>
</evidence>
<dbReference type="RefSeq" id="WP_008730607.1">
    <property type="nucleotide sequence ID" value="NZ_AKFT01000058.1"/>
</dbReference>
<accession>J0NHD8</accession>
<dbReference type="EMBL" id="AKFT01000058">
    <property type="protein sequence ID" value="EJF46514.1"/>
    <property type="molecule type" value="Genomic_DNA"/>
</dbReference>
<evidence type="ECO:0000313" key="1">
    <source>
        <dbReference type="EMBL" id="EJF46514.1"/>
    </source>
</evidence>
<name>J0NHD8_9ACTO</name>